<evidence type="ECO:0000313" key="2">
    <source>
        <dbReference type="EMBL" id="PNR30573.1"/>
    </source>
</evidence>
<dbReference type="AlphaFoldDB" id="A0A2K1IMS1"/>
<evidence type="ECO:0000256" key="1">
    <source>
        <dbReference type="SAM" id="Phobius"/>
    </source>
</evidence>
<dbReference type="InParanoid" id="A0A2K1IMS1"/>
<accession>A0A2K1IMS1</accession>
<sequence>MFCLSSLFHRTRRNTSPKVSRKVRTINVFGAMTTLRAAASMVASSMFCLACMIFVVMSSTAACVSGGWFAMGPVLKIRVCSVFGKHTVSCERLISKGNRLQMSSLQCEKKNTTHIGGSVCDRILRNLHLWKQRSECILQCRFPTE</sequence>
<dbReference type="EnsemblPlants" id="Pp3c22_8523V3.1">
    <property type="protein sequence ID" value="Pp3c22_8523V3.1"/>
    <property type="gene ID" value="Pp3c22_8523"/>
</dbReference>
<reference evidence="2 4" key="2">
    <citation type="journal article" date="2018" name="Plant J.">
        <title>The Physcomitrella patens chromosome-scale assembly reveals moss genome structure and evolution.</title>
        <authorList>
            <person name="Lang D."/>
            <person name="Ullrich K.K."/>
            <person name="Murat F."/>
            <person name="Fuchs J."/>
            <person name="Jenkins J."/>
            <person name="Haas F.B."/>
            <person name="Piednoel M."/>
            <person name="Gundlach H."/>
            <person name="Van Bel M."/>
            <person name="Meyberg R."/>
            <person name="Vives C."/>
            <person name="Morata J."/>
            <person name="Symeonidi A."/>
            <person name="Hiss M."/>
            <person name="Muchero W."/>
            <person name="Kamisugi Y."/>
            <person name="Saleh O."/>
            <person name="Blanc G."/>
            <person name="Decker E.L."/>
            <person name="van Gessel N."/>
            <person name="Grimwood J."/>
            <person name="Hayes R.D."/>
            <person name="Graham S.W."/>
            <person name="Gunter L.E."/>
            <person name="McDaniel S.F."/>
            <person name="Hoernstein S.N.W."/>
            <person name="Larsson A."/>
            <person name="Li F.W."/>
            <person name="Perroud P.F."/>
            <person name="Phillips J."/>
            <person name="Ranjan P."/>
            <person name="Rokshar D.S."/>
            <person name="Rothfels C.J."/>
            <person name="Schneider L."/>
            <person name="Shu S."/>
            <person name="Stevenson D.W."/>
            <person name="Thummler F."/>
            <person name="Tillich M."/>
            <person name="Villarreal Aguilar J.C."/>
            <person name="Widiez T."/>
            <person name="Wong G.K."/>
            <person name="Wymore A."/>
            <person name="Zhang Y."/>
            <person name="Zimmer A.D."/>
            <person name="Quatrano R.S."/>
            <person name="Mayer K.F.X."/>
            <person name="Goodstein D."/>
            <person name="Casacuberta J.M."/>
            <person name="Vandepoele K."/>
            <person name="Reski R."/>
            <person name="Cuming A.C."/>
            <person name="Tuskan G.A."/>
            <person name="Maumus F."/>
            <person name="Salse J."/>
            <person name="Schmutz J."/>
            <person name="Rensing S.A."/>
        </authorList>
    </citation>
    <scope>NUCLEOTIDE SEQUENCE [LARGE SCALE GENOMIC DNA]</scope>
    <source>
        <strain evidence="3 4">cv. Gransden 2004</strain>
    </source>
</reference>
<keyword evidence="4" id="KW-1185">Reference proteome</keyword>
<evidence type="ECO:0000313" key="3">
    <source>
        <dbReference type="EnsemblPlants" id="Pp3c22_8523V3.1"/>
    </source>
</evidence>
<evidence type="ECO:0000313" key="4">
    <source>
        <dbReference type="Proteomes" id="UP000006727"/>
    </source>
</evidence>
<feature type="transmembrane region" description="Helical" evidence="1">
    <location>
        <begin position="46"/>
        <end position="71"/>
    </location>
</feature>
<dbReference type="Proteomes" id="UP000006727">
    <property type="component" value="Chromosome 22"/>
</dbReference>
<reference evidence="3" key="3">
    <citation type="submission" date="2020-12" db="UniProtKB">
        <authorList>
            <consortium name="EnsemblPlants"/>
        </authorList>
    </citation>
    <scope>IDENTIFICATION</scope>
</reference>
<keyword evidence="1" id="KW-0472">Membrane</keyword>
<gene>
    <name evidence="2" type="ORF">PHYPA_026889</name>
</gene>
<keyword evidence="1" id="KW-0812">Transmembrane</keyword>
<proteinExistence type="predicted"/>
<dbReference type="EMBL" id="ABEU02000022">
    <property type="protein sequence ID" value="PNR30573.1"/>
    <property type="molecule type" value="Genomic_DNA"/>
</dbReference>
<dbReference type="Gramene" id="Pp3c22_8523V3.1">
    <property type="protein sequence ID" value="Pp3c22_8523V3.1"/>
    <property type="gene ID" value="Pp3c22_8523"/>
</dbReference>
<reference evidence="2 4" key="1">
    <citation type="journal article" date="2008" name="Science">
        <title>The Physcomitrella genome reveals evolutionary insights into the conquest of land by plants.</title>
        <authorList>
            <person name="Rensing S."/>
            <person name="Lang D."/>
            <person name="Zimmer A."/>
            <person name="Terry A."/>
            <person name="Salamov A."/>
            <person name="Shapiro H."/>
            <person name="Nishiyama T."/>
            <person name="Perroud P.-F."/>
            <person name="Lindquist E."/>
            <person name="Kamisugi Y."/>
            <person name="Tanahashi T."/>
            <person name="Sakakibara K."/>
            <person name="Fujita T."/>
            <person name="Oishi K."/>
            <person name="Shin-I T."/>
            <person name="Kuroki Y."/>
            <person name="Toyoda A."/>
            <person name="Suzuki Y."/>
            <person name="Hashimoto A."/>
            <person name="Yamaguchi K."/>
            <person name="Sugano A."/>
            <person name="Kohara Y."/>
            <person name="Fujiyama A."/>
            <person name="Anterola A."/>
            <person name="Aoki S."/>
            <person name="Ashton N."/>
            <person name="Barbazuk W.B."/>
            <person name="Barker E."/>
            <person name="Bennetzen J."/>
            <person name="Bezanilla M."/>
            <person name="Blankenship R."/>
            <person name="Cho S.H."/>
            <person name="Dutcher S."/>
            <person name="Estelle M."/>
            <person name="Fawcett J.A."/>
            <person name="Gundlach H."/>
            <person name="Hanada K."/>
            <person name="Heyl A."/>
            <person name="Hicks K.A."/>
            <person name="Hugh J."/>
            <person name="Lohr M."/>
            <person name="Mayer K."/>
            <person name="Melkozernov A."/>
            <person name="Murata T."/>
            <person name="Nelson D."/>
            <person name="Pils B."/>
            <person name="Prigge M."/>
            <person name="Reiss B."/>
            <person name="Renner T."/>
            <person name="Rombauts S."/>
            <person name="Rushton P."/>
            <person name="Sanderfoot A."/>
            <person name="Schween G."/>
            <person name="Shiu S.-H."/>
            <person name="Stueber K."/>
            <person name="Theodoulou F.L."/>
            <person name="Tu H."/>
            <person name="Van de Peer Y."/>
            <person name="Verrier P.J."/>
            <person name="Waters E."/>
            <person name="Wood A."/>
            <person name="Yang L."/>
            <person name="Cove D."/>
            <person name="Cuming A."/>
            <person name="Hasebe M."/>
            <person name="Lucas S."/>
            <person name="Mishler D.B."/>
            <person name="Reski R."/>
            <person name="Grigoriev I."/>
            <person name="Quatrano R.S."/>
            <person name="Boore J.L."/>
        </authorList>
    </citation>
    <scope>NUCLEOTIDE SEQUENCE [LARGE SCALE GENOMIC DNA]</scope>
    <source>
        <strain evidence="3 4">cv. Gransden 2004</strain>
    </source>
</reference>
<organism evidence="2">
    <name type="scientific">Physcomitrium patens</name>
    <name type="common">Spreading-leaved earth moss</name>
    <name type="synonym">Physcomitrella patens</name>
    <dbReference type="NCBI Taxonomy" id="3218"/>
    <lineage>
        <taxon>Eukaryota</taxon>
        <taxon>Viridiplantae</taxon>
        <taxon>Streptophyta</taxon>
        <taxon>Embryophyta</taxon>
        <taxon>Bryophyta</taxon>
        <taxon>Bryophytina</taxon>
        <taxon>Bryopsida</taxon>
        <taxon>Funariidae</taxon>
        <taxon>Funariales</taxon>
        <taxon>Funariaceae</taxon>
        <taxon>Physcomitrium</taxon>
    </lineage>
</organism>
<name>A0A2K1IMS1_PHYPA</name>
<keyword evidence="1" id="KW-1133">Transmembrane helix</keyword>
<protein>
    <submittedName>
        <fullName evidence="2 3">Uncharacterized protein</fullName>
    </submittedName>
</protein>